<evidence type="ECO:0000313" key="2">
    <source>
        <dbReference type="Proteomes" id="UP000010411"/>
    </source>
</evidence>
<gene>
    <name evidence="1" type="ORF">STRIP9103_02889</name>
</gene>
<dbReference type="EMBL" id="AEJC01000271">
    <property type="protein sequence ID" value="EKX65741.1"/>
    <property type="molecule type" value="Genomic_DNA"/>
</dbReference>
<protein>
    <submittedName>
        <fullName evidence="1">Uncharacterized protein</fullName>
    </submittedName>
</protein>
<proteinExistence type="predicted"/>
<name>L1KY45_9ACTN</name>
<reference evidence="1 2" key="1">
    <citation type="submission" date="2012-11" db="EMBL/GenBank/DDBJ databases">
        <authorList>
            <person name="Huguet-Tapia J.C."/>
            <person name="Durkin A.S."/>
            <person name="Pettis G.S."/>
            <person name="Badger J.H."/>
        </authorList>
    </citation>
    <scope>NUCLEOTIDE SEQUENCE [LARGE SCALE GENOMIC DNA]</scope>
    <source>
        <strain evidence="1 2">91-03</strain>
    </source>
</reference>
<evidence type="ECO:0000313" key="1">
    <source>
        <dbReference type="EMBL" id="EKX65741.1"/>
    </source>
</evidence>
<organism evidence="1 2">
    <name type="scientific">Streptomyces ipomoeae 91-03</name>
    <dbReference type="NCBI Taxonomy" id="698759"/>
    <lineage>
        <taxon>Bacteria</taxon>
        <taxon>Bacillati</taxon>
        <taxon>Actinomycetota</taxon>
        <taxon>Actinomycetes</taxon>
        <taxon>Kitasatosporales</taxon>
        <taxon>Streptomycetaceae</taxon>
        <taxon>Streptomyces</taxon>
    </lineage>
</organism>
<sequence length="68" mass="7788">MVNPLAQGHVASMRSRRRRACFEAMDMEIAPSKCREPDPLLGHVLDDRLHAEQLAVRRRKGPPGPFRR</sequence>
<dbReference type="PATRIC" id="fig|698759.3.peg.3626"/>
<comment type="caution">
    <text evidence="1">The sequence shown here is derived from an EMBL/GenBank/DDBJ whole genome shotgun (WGS) entry which is preliminary data.</text>
</comment>
<dbReference type="Proteomes" id="UP000010411">
    <property type="component" value="Unassembled WGS sequence"/>
</dbReference>
<dbReference type="AlphaFoldDB" id="L1KY45"/>
<accession>L1KY45</accession>
<keyword evidence="2" id="KW-1185">Reference proteome</keyword>